<accession>A0AAD4J5Q0</accession>
<proteinExistence type="predicted"/>
<evidence type="ECO:0000313" key="3">
    <source>
        <dbReference type="Proteomes" id="UP001190926"/>
    </source>
</evidence>
<organism evidence="2 3">
    <name type="scientific">Perilla frutescens var. hirtella</name>
    <name type="common">Perilla citriodora</name>
    <name type="synonym">Perilla setoyensis</name>
    <dbReference type="NCBI Taxonomy" id="608512"/>
    <lineage>
        <taxon>Eukaryota</taxon>
        <taxon>Viridiplantae</taxon>
        <taxon>Streptophyta</taxon>
        <taxon>Embryophyta</taxon>
        <taxon>Tracheophyta</taxon>
        <taxon>Spermatophyta</taxon>
        <taxon>Magnoliopsida</taxon>
        <taxon>eudicotyledons</taxon>
        <taxon>Gunneridae</taxon>
        <taxon>Pentapetalae</taxon>
        <taxon>asterids</taxon>
        <taxon>lamiids</taxon>
        <taxon>Lamiales</taxon>
        <taxon>Lamiaceae</taxon>
        <taxon>Nepetoideae</taxon>
        <taxon>Elsholtzieae</taxon>
        <taxon>Perilla</taxon>
    </lineage>
</organism>
<protein>
    <recommendedName>
        <fullName evidence="1">DUF6821 domain-containing protein</fullName>
    </recommendedName>
</protein>
<name>A0AAD4J5Q0_PERFH</name>
<keyword evidence="3" id="KW-1185">Reference proteome</keyword>
<dbReference type="PANTHER" id="PTHR33646">
    <property type="entry name" value="GB|AAF00631.1"/>
    <property type="match status" value="1"/>
</dbReference>
<evidence type="ECO:0000313" key="2">
    <source>
        <dbReference type="EMBL" id="KAH6827434.1"/>
    </source>
</evidence>
<feature type="domain" description="DUF6821" evidence="1">
    <location>
        <begin position="81"/>
        <end position="131"/>
    </location>
</feature>
<dbReference type="Proteomes" id="UP001190926">
    <property type="component" value="Unassembled WGS sequence"/>
</dbReference>
<evidence type="ECO:0000259" key="1">
    <source>
        <dbReference type="Pfam" id="PF20705"/>
    </source>
</evidence>
<dbReference type="AlphaFoldDB" id="A0AAD4J5Q0"/>
<dbReference type="PANTHER" id="PTHR33646:SF2">
    <property type="entry name" value="F20H23.8 PROTEIN"/>
    <property type="match status" value="1"/>
</dbReference>
<dbReference type="Pfam" id="PF20705">
    <property type="entry name" value="DUF6821"/>
    <property type="match status" value="2"/>
</dbReference>
<gene>
    <name evidence="2" type="ORF">C2S53_016046</name>
</gene>
<dbReference type="EMBL" id="SDAM02000149">
    <property type="protein sequence ID" value="KAH6827434.1"/>
    <property type="molecule type" value="Genomic_DNA"/>
</dbReference>
<reference evidence="2 3" key="1">
    <citation type="journal article" date="2021" name="Nat. Commun.">
        <title>Incipient diploidization of the medicinal plant Perilla within 10,000 years.</title>
        <authorList>
            <person name="Zhang Y."/>
            <person name="Shen Q."/>
            <person name="Leng L."/>
            <person name="Zhang D."/>
            <person name="Chen S."/>
            <person name="Shi Y."/>
            <person name="Ning Z."/>
            <person name="Chen S."/>
        </authorList>
    </citation>
    <scope>NUCLEOTIDE SEQUENCE [LARGE SCALE GENOMIC DNA]</scope>
    <source>
        <strain evidence="3">cv. PC099</strain>
    </source>
</reference>
<comment type="caution">
    <text evidence="2">The sequence shown here is derived from an EMBL/GenBank/DDBJ whole genome shotgun (WGS) entry which is preliminary data.</text>
</comment>
<dbReference type="InterPro" id="IPR045883">
    <property type="entry name" value="At4g13530-like"/>
</dbReference>
<dbReference type="InterPro" id="IPR049224">
    <property type="entry name" value="DUF6821"/>
</dbReference>
<sequence>MDVDDEWELLGDDGFLEMNDGDGQIYSLKSAATVFEMNYFICPAPPQFVETTTRLLPPPPPPTDRDQIKMMEEECNLDRVQEPISQVFFKKMMKEAEFVDIKVDQSHMNSAIVPQIGANFQLEEKAEMEDEKEGGGGGGGGEGLWKRISAICSFGVAAATFCIIVFTNKHPHRNHNLHFRIYTDENLLRMKTMAAVRGVPISRARITVGGYYDASLSLSLSP</sequence>
<feature type="domain" description="DUF6821" evidence="1">
    <location>
        <begin position="148"/>
        <end position="214"/>
    </location>
</feature>